<sequence length="109" mass="12327">MQIGRIVRRTLRMVVPPSLFIGLTAYFGVNAMQGDHGIHSYQAQLHLLDEARAAQMDAVSEQNAWTRRVSGLKEKALDRDTLDERSRAMLNLARPGELVIPYGPHDRLF</sequence>
<proteinExistence type="predicted"/>
<keyword evidence="3" id="KW-1185">Reference proteome</keyword>
<reference evidence="2 3" key="1">
    <citation type="submission" date="2018-07" db="EMBL/GenBank/DDBJ databases">
        <title>Genomic Encyclopedia of Type Strains, Phase IV (KMG-IV): sequencing the most valuable type-strain genomes for metagenomic binning, comparative biology and taxonomic classification.</title>
        <authorList>
            <person name="Goeker M."/>
        </authorList>
    </citation>
    <scope>NUCLEOTIDE SEQUENCE [LARGE SCALE GENOMIC DNA]</scope>
    <source>
        <strain evidence="2 3">DSM 5603</strain>
    </source>
</reference>
<protein>
    <submittedName>
        <fullName evidence="2">Cell division protein FtsB</fullName>
    </submittedName>
    <submittedName>
        <fullName evidence="1">Septation inhibitor protein</fullName>
    </submittedName>
</protein>
<dbReference type="OrthoDB" id="9815600at2"/>
<dbReference type="AlphaFoldDB" id="A0A370FYE8"/>
<organism evidence="2 3">
    <name type="scientific">Gluconacetobacter liquefaciens</name>
    <name type="common">Acetobacter liquefaciens</name>
    <dbReference type="NCBI Taxonomy" id="89584"/>
    <lineage>
        <taxon>Bacteria</taxon>
        <taxon>Pseudomonadati</taxon>
        <taxon>Pseudomonadota</taxon>
        <taxon>Alphaproteobacteria</taxon>
        <taxon>Acetobacterales</taxon>
        <taxon>Acetobacteraceae</taxon>
        <taxon>Gluconacetobacter</taxon>
    </lineage>
</organism>
<gene>
    <name evidence="2" type="ORF">C7453_10980</name>
    <name evidence="1" type="ORF">HLH32_15030</name>
</gene>
<evidence type="ECO:0000313" key="3">
    <source>
        <dbReference type="Proteomes" id="UP000254958"/>
    </source>
</evidence>
<dbReference type="RefSeq" id="WP_114728319.1">
    <property type="nucleotide sequence ID" value="NZ_BJMI01000008.1"/>
</dbReference>
<evidence type="ECO:0000313" key="1">
    <source>
        <dbReference type="EMBL" id="MBB2187666.1"/>
    </source>
</evidence>
<accession>A0A370FYE8</accession>
<reference evidence="1 4" key="2">
    <citation type="submission" date="2020-04" db="EMBL/GenBank/DDBJ databases">
        <title>Description of novel Gluconacetobacter.</title>
        <authorList>
            <person name="Sombolestani A."/>
        </authorList>
    </citation>
    <scope>NUCLEOTIDE SEQUENCE [LARGE SCALE GENOMIC DNA]</scope>
    <source>
        <strain evidence="1 4">LMG 1382</strain>
    </source>
</reference>
<dbReference type="Proteomes" id="UP000254958">
    <property type="component" value="Unassembled WGS sequence"/>
</dbReference>
<comment type="caution">
    <text evidence="2">The sequence shown here is derived from an EMBL/GenBank/DDBJ whole genome shotgun (WGS) entry which is preliminary data.</text>
</comment>
<dbReference type="Pfam" id="PF04977">
    <property type="entry name" value="DivIC"/>
    <property type="match status" value="1"/>
</dbReference>
<dbReference type="InterPro" id="IPR007060">
    <property type="entry name" value="FtsL/DivIC"/>
</dbReference>
<dbReference type="GO" id="GO:0051301">
    <property type="term" value="P:cell division"/>
    <property type="evidence" value="ECO:0007669"/>
    <property type="project" value="UniProtKB-KW"/>
</dbReference>
<dbReference type="Proteomes" id="UP000562982">
    <property type="component" value="Unassembled WGS sequence"/>
</dbReference>
<evidence type="ECO:0000313" key="4">
    <source>
        <dbReference type="Proteomes" id="UP000562982"/>
    </source>
</evidence>
<dbReference type="EMBL" id="JABEQI010000010">
    <property type="protein sequence ID" value="MBB2187666.1"/>
    <property type="molecule type" value="Genomic_DNA"/>
</dbReference>
<keyword evidence="2" id="KW-0132">Cell division</keyword>
<name>A0A370FYE8_GLULI</name>
<evidence type="ECO:0000313" key="2">
    <source>
        <dbReference type="EMBL" id="RDI36562.1"/>
    </source>
</evidence>
<keyword evidence="2" id="KW-0131">Cell cycle</keyword>
<dbReference type="EMBL" id="QQAW01000009">
    <property type="protein sequence ID" value="RDI36562.1"/>
    <property type="molecule type" value="Genomic_DNA"/>
</dbReference>